<protein>
    <recommendedName>
        <fullName evidence="1">Reverse transcriptase zinc-binding domain-containing protein</fullName>
    </recommendedName>
</protein>
<feature type="domain" description="Reverse transcriptase zinc-binding" evidence="1">
    <location>
        <begin position="102"/>
        <end position="184"/>
    </location>
</feature>
<dbReference type="PANTHER" id="PTHR33116:SF84">
    <property type="entry name" value="RNA-DIRECTED DNA POLYMERASE"/>
    <property type="match status" value="1"/>
</dbReference>
<reference evidence="2 3" key="1">
    <citation type="journal article" date="2020" name="bioRxiv">
        <title>Sequence and annotation of 42 cannabis genomes reveals extensive copy number variation in cannabinoid synthesis and pathogen resistance genes.</title>
        <authorList>
            <person name="Mckernan K.J."/>
            <person name="Helbert Y."/>
            <person name="Kane L.T."/>
            <person name="Ebling H."/>
            <person name="Zhang L."/>
            <person name="Liu B."/>
            <person name="Eaton Z."/>
            <person name="Mclaughlin S."/>
            <person name="Kingan S."/>
            <person name="Baybayan P."/>
            <person name="Concepcion G."/>
            <person name="Jordan M."/>
            <person name="Riva A."/>
            <person name="Barbazuk W."/>
            <person name="Harkins T."/>
        </authorList>
    </citation>
    <scope>NUCLEOTIDE SEQUENCE [LARGE SCALE GENOMIC DNA]</scope>
    <source>
        <strain evidence="3">cv. Jamaican Lion 4</strain>
        <tissue evidence="2">Leaf</tissue>
    </source>
</reference>
<sequence>MRSLNQGRKTVITPELMLILGKKLVGSGLKRLLKSQFGLLLAREVPNKLLLLNQKRLQGMVMRGNGAKTVADVGRKLLRLKHVLKKFNREEVGDIAAKGNKFKVSKFYVDLIGAAKSSYATSIWHKFIVPKHRFIFWQIMNEQLLTRDLLSKFLPISSALCTVCEDAMESHNHLFIDCIFTKKVIAGVENWAGILSWPKSFSELQQRCFPTKPDFAEQVLNSVFAATLYHIWRNMNDCLFNAMCLSASCISKSIRNVVKTRIIGFHCTSSKKKDRYAINVVNSW</sequence>
<gene>
    <name evidence="2" type="ORF">F8388_011246</name>
</gene>
<dbReference type="Pfam" id="PF13966">
    <property type="entry name" value="zf-RVT"/>
    <property type="match status" value="1"/>
</dbReference>
<dbReference type="Proteomes" id="UP000525078">
    <property type="component" value="Unassembled WGS sequence"/>
</dbReference>
<proteinExistence type="predicted"/>
<dbReference type="PANTHER" id="PTHR33116">
    <property type="entry name" value="REVERSE TRANSCRIPTASE ZINC-BINDING DOMAIN-CONTAINING PROTEIN-RELATED-RELATED"/>
    <property type="match status" value="1"/>
</dbReference>
<organism evidence="2 3">
    <name type="scientific">Cannabis sativa</name>
    <name type="common">Hemp</name>
    <name type="synonym">Marijuana</name>
    <dbReference type="NCBI Taxonomy" id="3483"/>
    <lineage>
        <taxon>Eukaryota</taxon>
        <taxon>Viridiplantae</taxon>
        <taxon>Streptophyta</taxon>
        <taxon>Embryophyta</taxon>
        <taxon>Tracheophyta</taxon>
        <taxon>Spermatophyta</taxon>
        <taxon>Magnoliopsida</taxon>
        <taxon>eudicotyledons</taxon>
        <taxon>Gunneridae</taxon>
        <taxon>Pentapetalae</taxon>
        <taxon>rosids</taxon>
        <taxon>fabids</taxon>
        <taxon>Rosales</taxon>
        <taxon>Cannabaceae</taxon>
        <taxon>Cannabis</taxon>
    </lineage>
</organism>
<evidence type="ECO:0000313" key="3">
    <source>
        <dbReference type="Proteomes" id="UP000525078"/>
    </source>
</evidence>
<evidence type="ECO:0000313" key="2">
    <source>
        <dbReference type="EMBL" id="KAF4367607.1"/>
    </source>
</evidence>
<dbReference type="AlphaFoldDB" id="A0A7J6FA45"/>
<dbReference type="EMBL" id="JAATIP010000142">
    <property type="protein sequence ID" value="KAF4367607.1"/>
    <property type="molecule type" value="Genomic_DNA"/>
</dbReference>
<accession>A0A7J6FA45</accession>
<dbReference type="InterPro" id="IPR026960">
    <property type="entry name" value="RVT-Znf"/>
</dbReference>
<name>A0A7J6FA45_CANSA</name>
<evidence type="ECO:0000259" key="1">
    <source>
        <dbReference type="Pfam" id="PF13966"/>
    </source>
</evidence>
<comment type="caution">
    <text evidence="2">The sequence shown here is derived from an EMBL/GenBank/DDBJ whole genome shotgun (WGS) entry which is preliminary data.</text>
</comment>